<evidence type="ECO:0000313" key="5">
    <source>
        <dbReference type="Proteomes" id="UP000054771"/>
    </source>
</evidence>
<keyword evidence="5" id="KW-1185">Reference proteome</keyword>
<evidence type="ECO:0000256" key="3">
    <source>
        <dbReference type="PROSITE-ProRule" id="PRU00023"/>
    </source>
</evidence>
<evidence type="ECO:0000256" key="2">
    <source>
        <dbReference type="ARBA" id="ARBA00023043"/>
    </source>
</evidence>
<dbReference type="STRING" id="454130.A0A0U5FXZ0"/>
<dbReference type="PANTHER" id="PTHR24123">
    <property type="entry name" value="ANKYRIN REPEAT-CONTAINING"/>
    <property type="match status" value="1"/>
</dbReference>
<gene>
    <name evidence="4" type="ORF">ASPCAL05546</name>
</gene>
<dbReference type="InterPro" id="IPR051165">
    <property type="entry name" value="Multifunctional_ANK_Repeat"/>
</dbReference>
<dbReference type="Pfam" id="PF13637">
    <property type="entry name" value="Ank_4"/>
    <property type="match status" value="1"/>
</dbReference>
<dbReference type="Pfam" id="PF23397">
    <property type="entry name" value="DUF7104"/>
    <property type="match status" value="5"/>
</dbReference>
<dbReference type="Pfam" id="PF12796">
    <property type="entry name" value="Ank_2"/>
    <property type="match status" value="3"/>
</dbReference>
<dbReference type="InterPro" id="IPR002110">
    <property type="entry name" value="Ankyrin_rpt"/>
</dbReference>
<evidence type="ECO:0000256" key="1">
    <source>
        <dbReference type="ARBA" id="ARBA00022737"/>
    </source>
</evidence>
<dbReference type="OrthoDB" id="341259at2759"/>
<feature type="repeat" description="ANK" evidence="3">
    <location>
        <begin position="87"/>
        <end position="112"/>
    </location>
</feature>
<feature type="repeat" description="ANK" evidence="3">
    <location>
        <begin position="300"/>
        <end position="332"/>
    </location>
</feature>
<dbReference type="InterPro" id="IPR055530">
    <property type="entry name" value="DUF7104"/>
</dbReference>
<dbReference type="Gene3D" id="1.25.40.20">
    <property type="entry name" value="Ankyrin repeat-containing domain"/>
    <property type="match status" value="3"/>
</dbReference>
<dbReference type="SMART" id="SM00248">
    <property type="entry name" value="ANK"/>
    <property type="match status" value="11"/>
</dbReference>
<accession>A0A0U5FXZ0</accession>
<organism evidence="4 5">
    <name type="scientific">Aspergillus calidoustus</name>
    <dbReference type="NCBI Taxonomy" id="454130"/>
    <lineage>
        <taxon>Eukaryota</taxon>
        <taxon>Fungi</taxon>
        <taxon>Dikarya</taxon>
        <taxon>Ascomycota</taxon>
        <taxon>Pezizomycotina</taxon>
        <taxon>Eurotiomycetes</taxon>
        <taxon>Eurotiomycetidae</taxon>
        <taxon>Eurotiales</taxon>
        <taxon>Aspergillaceae</taxon>
        <taxon>Aspergillus</taxon>
        <taxon>Aspergillus subgen. Nidulantes</taxon>
    </lineage>
</organism>
<evidence type="ECO:0000313" key="4">
    <source>
        <dbReference type="EMBL" id="CEL04416.1"/>
    </source>
</evidence>
<dbReference type="PANTHER" id="PTHR24123:SF33">
    <property type="entry name" value="PROTEIN HOS4"/>
    <property type="match status" value="1"/>
</dbReference>
<protein>
    <submittedName>
        <fullName evidence="4">Uncharacterized protein</fullName>
    </submittedName>
</protein>
<dbReference type="PROSITE" id="PS50297">
    <property type="entry name" value="ANK_REP_REGION"/>
    <property type="match status" value="5"/>
</dbReference>
<reference evidence="5" key="1">
    <citation type="journal article" date="2016" name="Genome Announc.">
        <title>Draft genome sequences of fungus Aspergillus calidoustus.</title>
        <authorList>
            <person name="Horn F."/>
            <person name="Linde J."/>
            <person name="Mattern D.J."/>
            <person name="Walther G."/>
            <person name="Guthke R."/>
            <person name="Scherlach K."/>
            <person name="Martin K."/>
            <person name="Brakhage A.A."/>
            <person name="Petzke L."/>
            <person name="Valiante V."/>
        </authorList>
    </citation>
    <scope>NUCLEOTIDE SEQUENCE [LARGE SCALE GENOMIC DNA]</scope>
    <source>
        <strain evidence="5">SF006504</strain>
    </source>
</reference>
<dbReference type="PROSITE" id="PS50088">
    <property type="entry name" value="ANK_REPEAT"/>
    <property type="match status" value="6"/>
</dbReference>
<keyword evidence="2 3" id="KW-0040">ANK repeat</keyword>
<dbReference type="SUPFAM" id="SSF48403">
    <property type="entry name" value="Ankyrin repeat"/>
    <property type="match status" value="2"/>
</dbReference>
<sequence>MPLLDLPNELLTQISKSIPHEADINAFAQTNRLLYTITNSHLYHHNAQHSASSTLLWAAAEGRENTVRLCLDNGADPTTSIEWNGIDGVTPLYLAAARDRLSVVKLLLGQQAVELRTALVVADLLSPGGDRTLLSWAAEKGSTQVVEFLVSIDGVDPDAEDAQGATPLWRAAERARADVVRVLLGTGRVDVNFAKEAEDEEWEARTVLSAADWALRMVFEYGPNGRATAEDSDETVKLLLAHEEVEVEFRPFPDQQTRAGNHRPTNMASLLYHTAQVGPAEIVELLLRRGDVDCDAFTGGDRTLLSWAASSGQAGAVRALVKHGAEIDSRDRTGRTPLSWAAGTGYSETVQCLLELGAEVDLEDWDGATPLWFAVQGGAEDAAKALRAHGAAMPNIEPSDVPSLLQDAVSSGNPTIAALLLETGIDPNVRDKDGRTPLAIAAHEGQISIVELLLNKKDVDPDARNKQGSTPLHEAVSGSHVGAIKLLLADPRVNINIKDYDGDDAVGKAATELLGTDKDEFWEKRAASMMLLLSHQKTIIESDNDTLPLILWYAVEQDSPAMTGLILKRWGNDILMTEEAVIGAAVNARNEVLELVFEQYKPEITEDILKAAARNVKHGQAVMEFLLDQQSVRISEDVLNAAVANTGCGKQIMALFVDRHHRIQLSEAVVRTAARKGGAEIMEFILALKGENFVVTEGVVQSAAGNKEHGGDILSLLLTRSVDVRNIKNILKAAITNAGNGRNVMQALLAKFGGSCIDDEIINAVVQHWKTGEAVLDLCISQYRDQGSAVEAVIDAAARNTRYGFAVVQYLFGQMSPISISRSGLLTAIGHFDKRALTLVSDHCSPPIQIDDEVVKAAAKNRYGKAVVGLLLEQNRKIQLSKEMFKTLEGEKPSGKWIVRLLRQRGVKPA</sequence>
<proteinExistence type="predicted"/>
<feature type="repeat" description="ANK" evidence="3">
    <location>
        <begin position="433"/>
        <end position="456"/>
    </location>
</feature>
<dbReference type="Proteomes" id="UP000054771">
    <property type="component" value="Unassembled WGS sequence"/>
</dbReference>
<name>A0A0U5FXZ0_ASPCI</name>
<feature type="repeat" description="ANK" evidence="3">
    <location>
        <begin position="467"/>
        <end position="500"/>
    </location>
</feature>
<feature type="repeat" description="ANK" evidence="3">
    <location>
        <begin position="400"/>
        <end position="432"/>
    </location>
</feature>
<dbReference type="EMBL" id="CDMC01000004">
    <property type="protein sequence ID" value="CEL04416.1"/>
    <property type="molecule type" value="Genomic_DNA"/>
</dbReference>
<dbReference type="AlphaFoldDB" id="A0A0U5FXZ0"/>
<keyword evidence="1" id="KW-0677">Repeat</keyword>
<dbReference type="InterPro" id="IPR036770">
    <property type="entry name" value="Ankyrin_rpt-contain_sf"/>
</dbReference>
<feature type="repeat" description="ANK" evidence="3">
    <location>
        <begin position="333"/>
        <end position="365"/>
    </location>
</feature>